<sequence>MSEHEIPLRFAATHASPDALYSSIRAAVRKTPASAVPVRARIVGAVAAIPGVLTAALVGADRIWDQEPLRVDLGTGSPARLLVVLASLLVLTLLTTLIALRRGRHGLGSRERQLAVAAGLVVPVYAFSTLAWPLRSDHPAVLSDTATLHPLGLPCFAIAAIVGLVVLASVTSALRWSVPVASGARGAALGACAGAWSGLSVFIHCPAFETTHLVIGHVAPIVAFTLLGVSVVPRVLRP</sequence>
<feature type="transmembrane region" description="Helical" evidence="1">
    <location>
        <begin position="79"/>
        <end position="100"/>
    </location>
</feature>
<reference evidence="2 3" key="1">
    <citation type="submission" date="2015-09" db="EMBL/GenBank/DDBJ databases">
        <title>Sorangium comparison.</title>
        <authorList>
            <person name="Zaburannyi N."/>
            <person name="Bunk B."/>
            <person name="Overmann J."/>
            <person name="Mueller R."/>
        </authorList>
    </citation>
    <scope>NUCLEOTIDE SEQUENCE [LARGE SCALE GENOMIC DNA]</scope>
    <source>
        <strain evidence="2 3">So ce26</strain>
    </source>
</reference>
<evidence type="ECO:0000313" key="3">
    <source>
        <dbReference type="Proteomes" id="UP000238348"/>
    </source>
</evidence>
<evidence type="ECO:0000313" key="2">
    <source>
        <dbReference type="EMBL" id="AUX43956.1"/>
    </source>
</evidence>
<gene>
    <name evidence="2" type="ORF">SOCE26_054130</name>
</gene>
<feature type="transmembrane region" description="Helical" evidence="1">
    <location>
        <begin position="151"/>
        <end position="174"/>
    </location>
</feature>
<dbReference type="EMBL" id="CP012673">
    <property type="protein sequence ID" value="AUX43956.1"/>
    <property type="molecule type" value="Genomic_DNA"/>
</dbReference>
<protein>
    <recommendedName>
        <fullName evidence="4">DUF1109 domain-containing protein</fullName>
    </recommendedName>
</protein>
<keyword evidence="1" id="KW-0812">Transmembrane</keyword>
<dbReference type="RefSeq" id="WP_104982552.1">
    <property type="nucleotide sequence ID" value="NZ_CP012673.1"/>
</dbReference>
<feature type="transmembrane region" description="Helical" evidence="1">
    <location>
        <begin position="215"/>
        <end position="236"/>
    </location>
</feature>
<feature type="transmembrane region" description="Helical" evidence="1">
    <location>
        <begin position="38"/>
        <end position="59"/>
    </location>
</feature>
<dbReference type="Proteomes" id="UP000238348">
    <property type="component" value="Chromosome"/>
</dbReference>
<feature type="transmembrane region" description="Helical" evidence="1">
    <location>
        <begin position="186"/>
        <end position="203"/>
    </location>
</feature>
<dbReference type="OrthoDB" id="9847561at2"/>
<proteinExistence type="predicted"/>
<name>A0A2L0EXF0_SORCE</name>
<organism evidence="2 3">
    <name type="scientific">Sorangium cellulosum</name>
    <name type="common">Polyangium cellulosum</name>
    <dbReference type="NCBI Taxonomy" id="56"/>
    <lineage>
        <taxon>Bacteria</taxon>
        <taxon>Pseudomonadati</taxon>
        <taxon>Myxococcota</taxon>
        <taxon>Polyangia</taxon>
        <taxon>Polyangiales</taxon>
        <taxon>Polyangiaceae</taxon>
        <taxon>Sorangium</taxon>
    </lineage>
</organism>
<dbReference type="Pfam" id="PF06532">
    <property type="entry name" value="NrsF"/>
    <property type="match status" value="1"/>
</dbReference>
<evidence type="ECO:0008006" key="4">
    <source>
        <dbReference type="Google" id="ProtNLM"/>
    </source>
</evidence>
<evidence type="ECO:0000256" key="1">
    <source>
        <dbReference type="SAM" id="Phobius"/>
    </source>
</evidence>
<dbReference type="AlphaFoldDB" id="A0A2L0EXF0"/>
<keyword evidence="1" id="KW-0472">Membrane</keyword>
<keyword evidence="1" id="KW-1133">Transmembrane helix</keyword>
<dbReference type="InterPro" id="IPR009495">
    <property type="entry name" value="NrsF"/>
</dbReference>
<accession>A0A2L0EXF0</accession>
<feature type="transmembrane region" description="Helical" evidence="1">
    <location>
        <begin position="112"/>
        <end position="131"/>
    </location>
</feature>